<comment type="function">
    <text evidence="7">Catalyzes the transfer of the enolpyruvyl moiety of phosphoenolpyruvate (PEP) to the 5-hydroxyl of shikimate-3-phosphate (S3P) to produce enolpyruvyl shikimate-3-phosphate and inorganic phosphate.</text>
</comment>
<feature type="binding site" evidence="7">
    <location>
        <position position="207"/>
    </location>
    <ligand>
        <name>3-phosphoshikimate</name>
        <dbReference type="ChEBI" id="CHEBI:145989"/>
    </ligand>
</feature>
<name>A0ABW0ZDU7_9ACTN</name>
<evidence type="ECO:0000256" key="4">
    <source>
        <dbReference type="ARBA" id="ARBA00022679"/>
    </source>
</evidence>
<keyword evidence="3 7" id="KW-0028">Amino-acid biosynthesis</keyword>
<dbReference type="InterPro" id="IPR036968">
    <property type="entry name" value="Enolpyruvate_Tfrase_sf"/>
</dbReference>
<dbReference type="EMBL" id="JBHSNS010000001">
    <property type="protein sequence ID" value="MFC5728227.1"/>
    <property type="molecule type" value="Genomic_DNA"/>
</dbReference>
<feature type="domain" description="Enolpyruvate transferase" evidence="8">
    <location>
        <begin position="16"/>
        <end position="429"/>
    </location>
</feature>
<dbReference type="InterPro" id="IPR023193">
    <property type="entry name" value="EPSP_synthase_CS"/>
</dbReference>
<dbReference type="GO" id="GO:0003866">
    <property type="term" value="F:3-phosphoshikimate 1-carboxyvinyltransferase activity"/>
    <property type="evidence" value="ECO:0007669"/>
    <property type="project" value="UniProtKB-EC"/>
</dbReference>
<feature type="binding site" evidence="7">
    <location>
        <position position="30"/>
    </location>
    <ligand>
        <name>phosphoenolpyruvate</name>
        <dbReference type="ChEBI" id="CHEBI:58702"/>
    </ligand>
</feature>
<keyword evidence="5 7" id="KW-0057">Aromatic amino acid biosynthesis</keyword>
<reference evidence="10" key="1">
    <citation type="journal article" date="2019" name="Int. J. Syst. Evol. Microbiol.">
        <title>The Global Catalogue of Microorganisms (GCM) 10K type strain sequencing project: providing services to taxonomists for standard genome sequencing and annotation.</title>
        <authorList>
            <consortium name="The Broad Institute Genomics Platform"/>
            <consortium name="The Broad Institute Genome Sequencing Center for Infectious Disease"/>
            <person name="Wu L."/>
            <person name="Ma J."/>
        </authorList>
    </citation>
    <scope>NUCLEOTIDE SEQUENCE [LARGE SCALE GENOMIC DNA]</scope>
    <source>
        <strain evidence="10">YIM 94188</strain>
    </source>
</reference>
<feature type="binding site" evidence="7">
    <location>
        <position position="179"/>
    </location>
    <ligand>
        <name>3-phosphoshikimate</name>
        <dbReference type="ChEBI" id="CHEBI:145989"/>
    </ligand>
</feature>
<evidence type="ECO:0000256" key="5">
    <source>
        <dbReference type="ARBA" id="ARBA00023141"/>
    </source>
</evidence>
<comment type="pathway">
    <text evidence="1 7">Metabolic intermediate biosynthesis; chorismate biosynthesis; chorismate from D-erythrose 4-phosphate and phosphoenolpyruvate: step 6/7.</text>
</comment>
<evidence type="ECO:0000259" key="8">
    <source>
        <dbReference type="Pfam" id="PF00275"/>
    </source>
</evidence>
<dbReference type="PANTHER" id="PTHR21090">
    <property type="entry name" value="AROM/DEHYDROQUINATE SYNTHASE"/>
    <property type="match status" value="1"/>
</dbReference>
<dbReference type="CDD" id="cd01556">
    <property type="entry name" value="EPSP_synthase"/>
    <property type="match status" value="1"/>
</dbReference>
<dbReference type="InterPro" id="IPR001986">
    <property type="entry name" value="Enolpyruvate_Tfrase_dom"/>
</dbReference>
<feature type="binding site" evidence="7">
    <location>
        <position position="31"/>
    </location>
    <ligand>
        <name>3-phosphoshikimate</name>
        <dbReference type="ChEBI" id="CHEBI:145989"/>
    </ligand>
</feature>
<feature type="binding site" evidence="7">
    <location>
        <position position="326"/>
    </location>
    <ligand>
        <name>3-phosphoshikimate</name>
        <dbReference type="ChEBI" id="CHEBI:145989"/>
    </ligand>
</feature>
<comment type="caution">
    <text evidence="9">The sequence shown here is derived from an EMBL/GenBank/DDBJ whole genome shotgun (WGS) entry which is preliminary data.</text>
</comment>
<comment type="catalytic activity">
    <reaction evidence="6">
        <text>3-phosphoshikimate + phosphoenolpyruvate = 5-O-(1-carboxyvinyl)-3-phosphoshikimate + phosphate</text>
        <dbReference type="Rhea" id="RHEA:21256"/>
        <dbReference type="ChEBI" id="CHEBI:43474"/>
        <dbReference type="ChEBI" id="CHEBI:57701"/>
        <dbReference type="ChEBI" id="CHEBI:58702"/>
        <dbReference type="ChEBI" id="CHEBI:145989"/>
        <dbReference type="EC" id="2.5.1.19"/>
    </reaction>
    <physiologicalReaction direction="left-to-right" evidence="6">
        <dbReference type="Rhea" id="RHEA:21257"/>
    </physiologicalReaction>
</comment>
<feature type="binding site" evidence="7">
    <location>
        <position position="101"/>
    </location>
    <ligand>
        <name>phosphoenolpyruvate</name>
        <dbReference type="ChEBI" id="CHEBI:58702"/>
    </ligand>
</feature>
<dbReference type="PROSITE" id="PS00885">
    <property type="entry name" value="EPSP_SYNTHASE_2"/>
    <property type="match status" value="1"/>
</dbReference>
<keyword evidence="4 7" id="KW-0808">Transferase</keyword>
<dbReference type="EC" id="2.5.1.19" evidence="7"/>
<dbReference type="NCBIfam" id="TIGR01356">
    <property type="entry name" value="aroA"/>
    <property type="match status" value="1"/>
</dbReference>
<protein>
    <recommendedName>
        <fullName evidence="7">3-phosphoshikimate 1-carboxyvinyltransferase</fullName>
        <ecNumber evidence="7">2.5.1.19</ecNumber>
    </recommendedName>
    <alternativeName>
        <fullName evidence="7">5-enolpyruvylshikimate-3-phosphate synthase</fullName>
        <shortName evidence="7">EPSP synthase</shortName>
        <shortName evidence="7">EPSPS</shortName>
    </alternativeName>
</protein>
<comment type="similarity">
    <text evidence="2 7">Belongs to the EPSP synthase family.</text>
</comment>
<dbReference type="InterPro" id="IPR006264">
    <property type="entry name" value="EPSP_synthase"/>
</dbReference>
<feature type="binding site" evidence="7">
    <location>
        <position position="353"/>
    </location>
    <ligand>
        <name>3-phosphoshikimate</name>
        <dbReference type="ChEBI" id="CHEBI:145989"/>
    </ligand>
</feature>
<dbReference type="PIRSF" id="PIRSF000505">
    <property type="entry name" value="EPSPS"/>
    <property type="match status" value="1"/>
</dbReference>
<evidence type="ECO:0000256" key="7">
    <source>
        <dbReference type="HAMAP-Rule" id="MF_00210"/>
    </source>
</evidence>
<feature type="binding site" evidence="7">
    <location>
        <position position="180"/>
    </location>
    <ligand>
        <name>phosphoenolpyruvate</name>
        <dbReference type="ChEBI" id="CHEBI:58702"/>
    </ligand>
</feature>
<keyword evidence="10" id="KW-1185">Reference proteome</keyword>
<evidence type="ECO:0000256" key="2">
    <source>
        <dbReference type="ARBA" id="ARBA00009948"/>
    </source>
</evidence>
<feature type="binding site" evidence="7">
    <location>
        <position position="398"/>
    </location>
    <ligand>
        <name>phosphoenolpyruvate</name>
        <dbReference type="ChEBI" id="CHEBI:58702"/>
    </ligand>
</feature>
<dbReference type="PROSITE" id="PS00104">
    <property type="entry name" value="EPSP_SYNTHASE_1"/>
    <property type="match status" value="1"/>
</dbReference>
<feature type="binding site" evidence="7">
    <location>
        <position position="129"/>
    </location>
    <ligand>
        <name>phosphoenolpyruvate</name>
        <dbReference type="ChEBI" id="CHEBI:58702"/>
    </ligand>
</feature>
<evidence type="ECO:0000256" key="3">
    <source>
        <dbReference type="ARBA" id="ARBA00022605"/>
    </source>
</evidence>
<keyword evidence="7" id="KW-0963">Cytoplasm</keyword>
<evidence type="ECO:0000256" key="6">
    <source>
        <dbReference type="ARBA" id="ARBA00044633"/>
    </source>
</evidence>
<accession>A0ABW0ZDU7</accession>
<dbReference type="InterPro" id="IPR013792">
    <property type="entry name" value="RNA3'P_cycl/enolpyr_Trfase_a/b"/>
</dbReference>
<dbReference type="Gene3D" id="3.65.10.10">
    <property type="entry name" value="Enolpyruvate transferase domain"/>
    <property type="match status" value="2"/>
</dbReference>
<dbReference type="RefSeq" id="WP_136436718.1">
    <property type="nucleotide sequence ID" value="NZ_JBHSNS010000001.1"/>
</dbReference>
<organism evidence="9 10">
    <name type="scientific">Nocardioides vastitatis</name>
    <dbReference type="NCBI Taxonomy" id="2568655"/>
    <lineage>
        <taxon>Bacteria</taxon>
        <taxon>Bacillati</taxon>
        <taxon>Actinomycetota</taxon>
        <taxon>Actinomycetes</taxon>
        <taxon>Propionibacteriales</taxon>
        <taxon>Nocardioidaceae</taxon>
        <taxon>Nocardioides</taxon>
    </lineage>
</organism>
<proteinExistence type="inferred from homology"/>
<dbReference type="Proteomes" id="UP001596072">
    <property type="component" value="Unassembled WGS sequence"/>
</dbReference>
<comment type="subcellular location">
    <subcellularLocation>
        <location evidence="7">Cytoplasm</location>
    </subcellularLocation>
</comment>
<dbReference type="HAMAP" id="MF_00210">
    <property type="entry name" value="EPSP_synth"/>
    <property type="match status" value="1"/>
</dbReference>
<feature type="binding site" evidence="7">
    <location>
        <position position="423"/>
    </location>
    <ligand>
        <name>phosphoenolpyruvate</name>
        <dbReference type="ChEBI" id="CHEBI:58702"/>
    </ligand>
</feature>
<feature type="binding site" evidence="7">
    <location>
        <position position="178"/>
    </location>
    <ligand>
        <name>3-phosphoshikimate</name>
        <dbReference type="ChEBI" id="CHEBI:145989"/>
    </ligand>
</feature>
<feature type="binding site" evidence="7">
    <location>
        <position position="180"/>
    </location>
    <ligand>
        <name>3-phosphoshikimate</name>
        <dbReference type="ChEBI" id="CHEBI:145989"/>
    </ligand>
</feature>
<gene>
    <name evidence="7 9" type="primary">aroA</name>
    <name evidence="9" type="ORF">ACFPQB_04810</name>
</gene>
<comment type="caution">
    <text evidence="7">Lacks conserved residue(s) required for the propagation of feature annotation.</text>
</comment>
<evidence type="ECO:0000313" key="10">
    <source>
        <dbReference type="Proteomes" id="UP001596072"/>
    </source>
</evidence>
<dbReference type="PANTHER" id="PTHR21090:SF5">
    <property type="entry name" value="PENTAFUNCTIONAL AROM POLYPEPTIDE"/>
    <property type="match status" value="1"/>
</dbReference>
<evidence type="ECO:0000256" key="1">
    <source>
        <dbReference type="ARBA" id="ARBA00004811"/>
    </source>
</evidence>
<dbReference type="Pfam" id="PF00275">
    <property type="entry name" value="EPSP_synthase"/>
    <property type="match status" value="1"/>
</dbReference>
<dbReference type="SUPFAM" id="SSF55205">
    <property type="entry name" value="EPT/RTPC-like"/>
    <property type="match status" value="1"/>
</dbReference>
<comment type="subunit">
    <text evidence="7">Monomer.</text>
</comment>
<feature type="binding site" evidence="7">
    <location>
        <position position="357"/>
    </location>
    <ligand>
        <name>phosphoenolpyruvate</name>
        <dbReference type="ChEBI" id="CHEBI:58702"/>
    </ligand>
</feature>
<feature type="binding site" evidence="7">
    <location>
        <position position="30"/>
    </location>
    <ligand>
        <name>3-phosphoshikimate</name>
        <dbReference type="ChEBI" id="CHEBI:145989"/>
    </ligand>
</feature>
<sequence>MTNPPAVPDPWPAPTAADPIEATVTLPGSKSLTNRALVLAALADRPSVVRRALRSRDTLLMAQALTALGAAVDTSGDDWAVTPLDGSVPGDRAAVDCGLAGTVMRFVPPVAGLVNGSVDFDGDPHMRTRPIGEVLGALTALGVDLGDEASGAAVGLPFTVRGTGSVPGGTVVIDASASSQFVSALLLAGARFDAGVDIRHDGKPIPSLPHIEMTIAMLRDRGVAVDDADANRWAVAPGPIRGIDQEIEPDLSNAAPFLALAAVSGGSVVVRDWPASTTQAGDALRDLLARMGCRVERVTEGLRVTGPAGGHRSLVGLEADLHDVGELAPAVAALCALASSPSHLTGIAHIRGHETDRLAALAKELGSLGAGVEEHPDGLTIRPAPLRGGIFHTYADHRMAHAGVIVGAAVPGVLIENVGTTSKTFPDFAGFWSALF</sequence>
<feature type="active site" description="Proton acceptor" evidence="7">
    <location>
        <position position="326"/>
    </location>
</feature>
<evidence type="ECO:0000313" key="9">
    <source>
        <dbReference type="EMBL" id="MFC5728227.1"/>
    </source>
</evidence>
<feature type="binding site" evidence="7">
    <location>
        <position position="35"/>
    </location>
    <ligand>
        <name>3-phosphoshikimate</name>
        <dbReference type="ChEBI" id="CHEBI:145989"/>
    </ligand>
</feature>